<proteinExistence type="predicted"/>
<keyword evidence="2" id="KW-1185">Reference proteome</keyword>
<evidence type="ECO:0000313" key="2">
    <source>
        <dbReference type="Proteomes" id="UP000499080"/>
    </source>
</evidence>
<organism evidence="1 2">
    <name type="scientific">Araneus ventricosus</name>
    <name type="common">Orbweaver spider</name>
    <name type="synonym">Epeira ventricosa</name>
    <dbReference type="NCBI Taxonomy" id="182803"/>
    <lineage>
        <taxon>Eukaryota</taxon>
        <taxon>Metazoa</taxon>
        <taxon>Ecdysozoa</taxon>
        <taxon>Arthropoda</taxon>
        <taxon>Chelicerata</taxon>
        <taxon>Arachnida</taxon>
        <taxon>Araneae</taxon>
        <taxon>Araneomorphae</taxon>
        <taxon>Entelegynae</taxon>
        <taxon>Araneoidea</taxon>
        <taxon>Araneidae</taxon>
        <taxon>Araneus</taxon>
    </lineage>
</organism>
<reference evidence="1 2" key="1">
    <citation type="journal article" date="2019" name="Sci. Rep.">
        <title>Orb-weaving spider Araneus ventricosus genome elucidates the spidroin gene catalogue.</title>
        <authorList>
            <person name="Kono N."/>
            <person name="Nakamura H."/>
            <person name="Ohtoshi R."/>
            <person name="Moran D.A.P."/>
            <person name="Shinohara A."/>
            <person name="Yoshida Y."/>
            <person name="Fujiwara M."/>
            <person name="Mori M."/>
            <person name="Tomita M."/>
            <person name="Arakawa K."/>
        </authorList>
    </citation>
    <scope>NUCLEOTIDE SEQUENCE [LARGE SCALE GENOMIC DNA]</scope>
</reference>
<gene>
    <name evidence="1" type="ORF">AVEN_39333_1</name>
</gene>
<dbReference type="Proteomes" id="UP000499080">
    <property type="component" value="Unassembled WGS sequence"/>
</dbReference>
<dbReference type="EMBL" id="BGPR01127210">
    <property type="protein sequence ID" value="GBN36685.1"/>
    <property type="molecule type" value="Genomic_DNA"/>
</dbReference>
<protein>
    <submittedName>
        <fullName evidence="1">Uncharacterized protein</fullName>
    </submittedName>
</protein>
<sequence>MPLRGSLKSVIHDHSTPKSIVNVETGQNWRGLERKVKSVIYDNSRSYFRFPRLTIQAFHLHISTAAAFMARQSKWRNGYHDSLDIQLQF</sequence>
<dbReference type="AlphaFoldDB" id="A0A4Y2NBC5"/>
<accession>A0A4Y2NBC5</accession>
<comment type="caution">
    <text evidence="1">The sequence shown here is derived from an EMBL/GenBank/DDBJ whole genome shotgun (WGS) entry which is preliminary data.</text>
</comment>
<name>A0A4Y2NBC5_ARAVE</name>
<evidence type="ECO:0000313" key="1">
    <source>
        <dbReference type="EMBL" id="GBN36685.1"/>
    </source>
</evidence>